<evidence type="ECO:0000313" key="3">
    <source>
        <dbReference type="EMBL" id="API57483.1"/>
    </source>
</evidence>
<geneLocation type="plasmid" evidence="3 5">
    <name>unnamed6</name>
</geneLocation>
<dbReference type="RefSeq" id="WP_065283996.1">
    <property type="nucleotide sequence ID" value="NZ_CP016289.1"/>
</dbReference>
<dbReference type="Gene3D" id="1.10.10.60">
    <property type="entry name" value="Homeodomain-like"/>
    <property type="match status" value="1"/>
</dbReference>
<proteinExistence type="predicted"/>
<gene>
    <name evidence="2" type="ORF">BA011_32140</name>
    <name evidence="3" type="ORF">BMW22_39850</name>
</gene>
<dbReference type="Gene3D" id="3.30.420.10">
    <property type="entry name" value="Ribonuclease H-like superfamily/Ribonuclease H"/>
    <property type="match status" value="1"/>
</dbReference>
<dbReference type="Proteomes" id="UP000092691">
    <property type="component" value="Plasmid unnamed2"/>
</dbReference>
<accession>A0A1B1CLH6</accession>
<reference evidence="3 5" key="2">
    <citation type="submission" date="2016-11" db="EMBL/GenBank/DDBJ databases">
        <title>Rhizobium leguminosarum bv. viciae strain Vaf12 isolated from Vavilovia formosa root nodules from Russia, Dagestan.</title>
        <authorList>
            <person name="Kimeklis A."/>
        </authorList>
    </citation>
    <scope>NUCLEOTIDE SEQUENCE [LARGE SCALE GENOMIC DNA]</scope>
    <source>
        <strain evidence="3 5">Vaf-108</strain>
        <plasmid evidence="5">Plasmid unnamed6</plasmid>
        <plasmid evidence="3">unnamed6</plasmid>
    </source>
</reference>
<name>A0A1B1CLH6_RHILE</name>
<sequence length="349" mass="39003">MATLRVVEALIRPLIAAKRIPASRLARVCRELGLKRSRLYELIALYRAAPAVSSLLDAVPGQEKGSRRLSAEVESVIDAAIRDTYRNRERPTVRALHERVRQLCHENGIRAPSWKAVNARVQQADQMSVVRDREGAKAARQRFAPVVQEYSADYAFQIVQIDHTLVDLFIVDTVHRRPLQRPWLTLAIDVASRMVAGFHLSLETPSSTSVALVVQQLVLLKGPWFEDRGIEAEWTRCFTPFCFRFEHRDGLAELVCAGCLAAVSRTPPAPSELRHAELLIATMEAVNDAEEGRGETTLARFREAIRFLWTASPNTGRPEIALFGVECPFGRASIPVTADAPMTGLYVTW</sequence>
<dbReference type="InterPro" id="IPR036397">
    <property type="entry name" value="RNaseH_sf"/>
</dbReference>
<dbReference type="EMBL" id="CP018234">
    <property type="protein sequence ID" value="API57483.1"/>
    <property type="molecule type" value="Genomic_DNA"/>
</dbReference>
<dbReference type="Pfam" id="PF09039">
    <property type="entry name" value="HTH_Tnp_Mu_2"/>
    <property type="match status" value="1"/>
</dbReference>
<dbReference type="SUPFAM" id="SSF53098">
    <property type="entry name" value="Ribonuclease H-like"/>
    <property type="match status" value="1"/>
</dbReference>
<dbReference type="InterPro" id="IPR012337">
    <property type="entry name" value="RNaseH-like_sf"/>
</dbReference>
<evidence type="ECO:0000313" key="5">
    <source>
        <dbReference type="Proteomes" id="UP000183050"/>
    </source>
</evidence>
<dbReference type="AlphaFoldDB" id="A0A1B1CLH6"/>
<geneLocation type="plasmid" evidence="2 4">
    <name>unnamed2</name>
</geneLocation>
<dbReference type="EMBL" id="CP016289">
    <property type="protein sequence ID" value="ANP90566.1"/>
    <property type="molecule type" value="Genomic_DNA"/>
</dbReference>
<dbReference type="InterPro" id="IPR015126">
    <property type="entry name" value="Mu_I-gamma"/>
</dbReference>
<evidence type="ECO:0000259" key="1">
    <source>
        <dbReference type="Pfam" id="PF09039"/>
    </source>
</evidence>
<evidence type="ECO:0000313" key="2">
    <source>
        <dbReference type="EMBL" id="ANP90566.1"/>
    </source>
</evidence>
<reference evidence="2 4" key="1">
    <citation type="submission" date="2016-06" db="EMBL/GenBank/DDBJ databases">
        <title>Microsymbionts genomes from the relict species Vavilovia formosa.</title>
        <authorList>
            <person name="Chirak E."/>
            <person name="Kimeklis A."/>
            <person name="Andronov E."/>
        </authorList>
    </citation>
    <scope>NUCLEOTIDE SEQUENCE [LARGE SCALE GENOMIC DNA]</scope>
    <source>
        <strain evidence="2 4">Vaf10</strain>
        <plasmid evidence="4">Plasmid unnamed2</plasmid>
        <plasmid evidence="2">unnamed2</plasmid>
    </source>
</reference>
<evidence type="ECO:0000313" key="4">
    <source>
        <dbReference type="Proteomes" id="UP000092691"/>
    </source>
</evidence>
<feature type="domain" description="Mu DNA binding I gamma subdomain" evidence="1">
    <location>
        <begin position="71"/>
        <end position="144"/>
    </location>
</feature>
<protein>
    <recommendedName>
        <fullName evidence="1">Mu DNA binding I gamma subdomain domain-containing protein</fullName>
    </recommendedName>
</protein>
<organism evidence="2 4">
    <name type="scientific">Rhizobium leguminosarum</name>
    <dbReference type="NCBI Taxonomy" id="384"/>
    <lineage>
        <taxon>Bacteria</taxon>
        <taxon>Pseudomonadati</taxon>
        <taxon>Pseudomonadota</taxon>
        <taxon>Alphaproteobacteria</taxon>
        <taxon>Hyphomicrobiales</taxon>
        <taxon>Rhizobiaceae</taxon>
        <taxon>Rhizobium/Agrobacterium group</taxon>
        <taxon>Rhizobium</taxon>
    </lineage>
</organism>
<keyword evidence="2" id="KW-0614">Plasmid</keyword>
<dbReference type="Proteomes" id="UP000183050">
    <property type="component" value="Plasmid unnamed6"/>
</dbReference>
<dbReference type="GO" id="GO:0003676">
    <property type="term" value="F:nucleic acid binding"/>
    <property type="evidence" value="ECO:0007669"/>
    <property type="project" value="InterPro"/>
</dbReference>